<evidence type="ECO:0000256" key="2">
    <source>
        <dbReference type="SAM" id="Phobius"/>
    </source>
</evidence>
<feature type="region of interest" description="Disordered" evidence="1">
    <location>
        <begin position="43"/>
        <end position="64"/>
    </location>
</feature>
<dbReference type="HOGENOM" id="CLU_955132_0_0_2"/>
<feature type="compositionally biased region" description="Polar residues" evidence="1">
    <location>
        <begin position="52"/>
        <end position="64"/>
    </location>
</feature>
<keyword evidence="4" id="KW-1185">Reference proteome</keyword>
<dbReference type="KEGG" id="hut:Huta_0383"/>
<protein>
    <submittedName>
        <fullName evidence="3">Uncharacterized protein</fullName>
    </submittedName>
</protein>
<dbReference type="Proteomes" id="UP000002071">
    <property type="component" value="Chromosome"/>
</dbReference>
<dbReference type="OrthoDB" id="239866at2157"/>
<keyword evidence="2" id="KW-0812">Transmembrane</keyword>
<evidence type="ECO:0000313" key="4">
    <source>
        <dbReference type="Proteomes" id="UP000002071"/>
    </source>
</evidence>
<name>C7NRD3_HALUD</name>
<evidence type="ECO:0000256" key="1">
    <source>
        <dbReference type="SAM" id="MobiDB-lite"/>
    </source>
</evidence>
<dbReference type="AlphaFoldDB" id="C7NRD3"/>
<evidence type="ECO:0000313" key="3">
    <source>
        <dbReference type="EMBL" id="ACV10570.1"/>
    </source>
</evidence>
<proteinExistence type="predicted"/>
<keyword evidence="2" id="KW-1133">Transmembrane helix</keyword>
<accession>C7NRD3</accession>
<gene>
    <name evidence="3" type="ordered locus">Huta_0383</name>
</gene>
<reference evidence="3 4" key="1">
    <citation type="journal article" date="2009" name="Stand. Genomic Sci.">
        <title>Complete genome sequence of Halorhabdus utahensis type strain (AX-2).</title>
        <authorList>
            <person name="Anderson I."/>
            <person name="Tindall B.J."/>
            <person name="Pomrenke H."/>
            <person name="Goker M."/>
            <person name="Lapidus A."/>
            <person name="Nolan M."/>
            <person name="Copeland A."/>
            <person name="Glavina Del Rio T."/>
            <person name="Chen F."/>
            <person name="Tice H."/>
            <person name="Cheng J.F."/>
            <person name="Lucas S."/>
            <person name="Chertkov O."/>
            <person name="Bruce D."/>
            <person name="Brettin T."/>
            <person name="Detter J.C."/>
            <person name="Han C."/>
            <person name="Goodwin L."/>
            <person name="Land M."/>
            <person name="Hauser L."/>
            <person name="Chang Y.J."/>
            <person name="Jeffries C.D."/>
            <person name="Pitluck S."/>
            <person name="Pati A."/>
            <person name="Mavromatis K."/>
            <person name="Ivanova N."/>
            <person name="Ovchinnikova G."/>
            <person name="Chen A."/>
            <person name="Palaniappan K."/>
            <person name="Chain P."/>
            <person name="Rohde M."/>
            <person name="Bristow J."/>
            <person name="Eisen J.A."/>
            <person name="Markowitz V."/>
            <person name="Hugenholtz P."/>
            <person name="Kyrpides N.C."/>
            <person name="Klenk H.P."/>
        </authorList>
    </citation>
    <scope>NUCLEOTIDE SEQUENCE [LARGE SCALE GENOMIC DNA]</scope>
    <source>
        <strain evidence="4">DSM 12940 / JCM 11049 / AX-2</strain>
    </source>
</reference>
<sequence length="287" mass="31353">MTQPRPTLETDRSGRLASRRSLLVAVGLAVVVCSTVLAGGVAGMSSGDADTRTTIQNTSNETNLTYPPPNLNTTVKVYPGASRVEIQSWYSARTMTERRQYRNKTGNVTWFKTHDALRHAFRERGEHLSRQRHSVDVATSINNPKLGEIYVDMRFEWNNGTRMTSESSPGSSDSSGYSAFSSNQSKLILGPALSDHLSNGTVVRIEVPADTWIAENSTVPAGKTGIHWETRVYAWTVNQTETEPRVVFNRSVLETESADGYGSLGPAGGLVLSLLAVFLAVGLQSRF</sequence>
<keyword evidence="2" id="KW-0472">Membrane</keyword>
<dbReference type="EMBL" id="CP001687">
    <property type="protein sequence ID" value="ACV10570.1"/>
    <property type="molecule type" value="Genomic_DNA"/>
</dbReference>
<organism evidence="3 4">
    <name type="scientific">Halorhabdus utahensis (strain DSM 12940 / JCM 11049 / AX-2)</name>
    <dbReference type="NCBI Taxonomy" id="519442"/>
    <lineage>
        <taxon>Archaea</taxon>
        <taxon>Methanobacteriati</taxon>
        <taxon>Methanobacteriota</taxon>
        <taxon>Stenosarchaea group</taxon>
        <taxon>Halobacteria</taxon>
        <taxon>Halobacteriales</taxon>
        <taxon>Haloarculaceae</taxon>
        <taxon>Halorhabdus</taxon>
    </lineage>
</organism>
<feature type="transmembrane region" description="Helical" evidence="2">
    <location>
        <begin position="264"/>
        <end position="283"/>
    </location>
</feature>